<reference evidence="1 2" key="1">
    <citation type="submission" date="2018-08" db="EMBL/GenBank/DDBJ databases">
        <title>A genome reference for cultivated species of the human gut microbiota.</title>
        <authorList>
            <person name="Zou Y."/>
            <person name="Xue W."/>
            <person name="Luo G."/>
        </authorList>
    </citation>
    <scope>NUCLEOTIDE SEQUENCE [LARGE SCALE GENOMIC DNA]</scope>
    <source>
        <strain evidence="1 2">AF48-16</strain>
    </source>
</reference>
<dbReference type="AlphaFoldDB" id="A0A415EXK3"/>
<evidence type="ECO:0000313" key="2">
    <source>
        <dbReference type="Proteomes" id="UP000286288"/>
    </source>
</evidence>
<comment type="caution">
    <text evidence="1">The sequence shown here is derived from an EMBL/GenBank/DDBJ whole genome shotgun (WGS) entry which is preliminary data.</text>
</comment>
<dbReference type="Proteomes" id="UP000286288">
    <property type="component" value="Unassembled WGS sequence"/>
</dbReference>
<name>A0A415EXK3_ENTCA</name>
<protein>
    <submittedName>
        <fullName evidence="1">Uncharacterized protein</fullName>
    </submittedName>
</protein>
<gene>
    <name evidence="1" type="ORF">DW084_02600</name>
</gene>
<evidence type="ECO:0000313" key="1">
    <source>
        <dbReference type="EMBL" id="RHK08020.1"/>
    </source>
</evidence>
<organism evidence="1 2">
    <name type="scientific">Enterococcus casseliflavus</name>
    <name type="common">Enterococcus flavescens</name>
    <dbReference type="NCBI Taxonomy" id="37734"/>
    <lineage>
        <taxon>Bacteria</taxon>
        <taxon>Bacillati</taxon>
        <taxon>Bacillota</taxon>
        <taxon>Bacilli</taxon>
        <taxon>Lactobacillales</taxon>
        <taxon>Enterococcaceae</taxon>
        <taxon>Enterococcus</taxon>
    </lineage>
</organism>
<sequence length="351" mass="39807">MKKLYINNVVSKEVEHIVSAAGIIDLFPKEVILQYNWLITDYSGDISILHSIEKKKNGKSLIWLSGHNLLDAIKDTYLYEGVLTGFLPSISLDDLLIFDSYSEWEGWNRDVDLPYIQHPLGSLELIIDDGSSYSVVTDDTDLLVYIEKHCKDIAVSDSCDERPDRSFGDLYSQQLLPTTVGNWWLTFNGEPISFKVIDGHSNFSSDYGESHPDWVSEIIGRFILLPNLKMIKGKGKLEIKTNLPRHSFRDFEIVSGQRYYGAQYLLKKSANNLNFAVTQYYDDECFLKKSGGVYQLDRSDSGFPAYYIEGNQSPADLRFCLSWGALATADSLSLDVACDFDQEEIVQTFSN</sequence>
<proteinExistence type="predicted"/>
<dbReference type="EMBL" id="QRMZ01000002">
    <property type="protein sequence ID" value="RHK08020.1"/>
    <property type="molecule type" value="Genomic_DNA"/>
</dbReference>
<accession>A0A415EXK3</accession>